<dbReference type="KEGG" id="xdi:EZH22_23330"/>
<gene>
    <name evidence="1" type="ORF">EZH22_23330</name>
</gene>
<organism evidence="1 2">
    <name type="scientific">Xanthobacter dioxanivorans</name>
    <dbReference type="NCBI Taxonomy" id="2528964"/>
    <lineage>
        <taxon>Bacteria</taxon>
        <taxon>Pseudomonadati</taxon>
        <taxon>Pseudomonadota</taxon>
        <taxon>Alphaproteobacteria</taxon>
        <taxon>Hyphomicrobiales</taxon>
        <taxon>Xanthobacteraceae</taxon>
        <taxon>Xanthobacter</taxon>
    </lineage>
</organism>
<dbReference type="SUPFAM" id="SSF143100">
    <property type="entry name" value="TTHA1013/TTHA0281-like"/>
    <property type="match status" value="1"/>
</dbReference>
<dbReference type="InterPro" id="IPR035069">
    <property type="entry name" value="TTHA1013/TTHA0281-like"/>
</dbReference>
<evidence type="ECO:0000313" key="2">
    <source>
        <dbReference type="Proteomes" id="UP000596427"/>
    </source>
</evidence>
<reference evidence="1 2" key="1">
    <citation type="submission" date="2020-10" db="EMBL/GenBank/DDBJ databases">
        <title>Degradation of 1,4-Dioxane by Xanthobacter sp. YN2, via a Novel Group-2 Soluble Di-Iron Monooxygenase.</title>
        <authorList>
            <person name="Ma F."/>
            <person name="Wang Y."/>
            <person name="Yang J."/>
            <person name="Guo H."/>
            <person name="Su D."/>
            <person name="Yu L."/>
        </authorList>
    </citation>
    <scope>NUCLEOTIDE SEQUENCE [LARGE SCALE GENOMIC DNA]</scope>
    <source>
        <strain evidence="1 2">YN2</strain>
    </source>
</reference>
<dbReference type="Gene3D" id="3.30.160.250">
    <property type="match status" value="1"/>
</dbReference>
<dbReference type="RefSeq" id="WP_203192793.1">
    <property type="nucleotide sequence ID" value="NZ_CP063362.1"/>
</dbReference>
<dbReference type="AlphaFoldDB" id="A0A974SH52"/>
<protein>
    <submittedName>
        <fullName evidence="1">Type II toxin-antitoxin system HicB family antitoxin</fullName>
    </submittedName>
</protein>
<sequence length="110" mass="12090">MSPTKGAQPRYFARIEREGPWWCVSFRDLPGCLTSGRGRAEALRMAADALATWCAGIPPLRLPRPTGPAAGEVLVTARFNRPPHPLPPACGTRFLAPLAARWLNKDGDWR</sequence>
<dbReference type="Proteomes" id="UP000596427">
    <property type="component" value="Chromosome"/>
</dbReference>
<proteinExistence type="predicted"/>
<accession>A0A974SH52</accession>
<dbReference type="EMBL" id="CP063362">
    <property type="protein sequence ID" value="QRG05921.1"/>
    <property type="molecule type" value="Genomic_DNA"/>
</dbReference>
<evidence type="ECO:0000313" key="1">
    <source>
        <dbReference type="EMBL" id="QRG05921.1"/>
    </source>
</evidence>
<keyword evidence="2" id="KW-1185">Reference proteome</keyword>
<name>A0A974SH52_9HYPH</name>